<dbReference type="GO" id="GO:0003700">
    <property type="term" value="F:DNA-binding transcription factor activity"/>
    <property type="evidence" value="ECO:0007669"/>
    <property type="project" value="TreeGrafter"/>
</dbReference>
<dbReference type="PANTHER" id="PTHR30055:SF187">
    <property type="entry name" value="TRANSCRIPTIONAL REGULATORY PROTEIN"/>
    <property type="match status" value="1"/>
</dbReference>
<evidence type="ECO:0000313" key="4">
    <source>
        <dbReference type="EMBL" id="SMO49109.1"/>
    </source>
</evidence>
<dbReference type="SUPFAM" id="SSF48498">
    <property type="entry name" value="Tetracyclin repressor-like, C-terminal domain"/>
    <property type="match status" value="1"/>
</dbReference>
<evidence type="ECO:0000256" key="1">
    <source>
        <dbReference type="ARBA" id="ARBA00023125"/>
    </source>
</evidence>
<feature type="DNA-binding region" description="H-T-H motif" evidence="2">
    <location>
        <begin position="29"/>
        <end position="48"/>
    </location>
</feature>
<dbReference type="PANTHER" id="PTHR30055">
    <property type="entry name" value="HTH-TYPE TRANSCRIPTIONAL REGULATOR RUTR"/>
    <property type="match status" value="1"/>
</dbReference>
<dbReference type="InterPro" id="IPR036271">
    <property type="entry name" value="Tet_transcr_reg_TetR-rel_C_sf"/>
</dbReference>
<dbReference type="PROSITE" id="PS50977">
    <property type="entry name" value="HTH_TETR_2"/>
    <property type="match status" value="1"/>
</dbReference>
<keyword evidence="5" id="KW-1185">Reference proteome</keyword>
<dbReference type="Gene3D" id="1.10.357.10">
    <property type="entry name" value="Tetracycline Repressor, domain 2"/>
    <property type="match status" value="1"/>
</dbReference>
<dbReference type="PRINTS" id="PR00455">
    <property type="entry name" value="HTHTETR"/>
</dbReference>
<evidence type="ECO:0000313" key="5">
    <source>
        <dbReference type="Proteomes" id="UP000317484"/>
    </source>
</evidence>
<dbReference type="InterPro" id="IPR009057">
    <property type="entry name" value="Homeodomain-like_sf"/>
</dbReference>
<keyword evidence="1 2" id="KW-0238">DNA-binding</keyword>
<protein>
    <submittedName>
        <fullName evidence="4">Transcriptional regulator, TetR family</fullName>
    </submittedName>
</protein>
<sequence length="206" mass="22398">MTAAQQVTPDRIAIAGLRLFAERGYAGTSMEEVRRAAGISNGSLYHHFPSRAHLAARLVLDGMGQCQDGVRRVLAAAGSAEAGIRGVIEDQSGWVEDHADLARLLYGELPDDVLLAAEPRFGEDNRRYVEDVGGWLRARAERGELRRLPFPVTHALWLGPAQELARQWLQGRSRIPPREAARDLAEGAWRALAGSTPTATAQEGTA</sequence>
<evidence type="ECO:0000259" key="3">
    <source>
        <dbReference type="PROSITE" id="PS50977"/>
    </source>
</evidence>
<evidence type="ECO:0000256" key="2">
    <source>
        <dbReference type="PROSITE-ProRule" id="PRU00335"/>
    </source>
</evidence>
<name>A0A521BPS5_9ACTN</name>
<dbReference type="RefSeq" id="WP_142457083.1">
    <property type="nucleotide sequence ID" value="NZ_FXTJ01000001.1"/>
</dbReference>
<dbReference type="AlphaFoldDB" id="A0A521BPS5"/>
<dbReference type="GO" id="GO:0000976">
    <property type="term" value="F:transcription cis-regulatory region binding"/>
    <property type="evidence" value="ECO:0007669"/>
    <property type="project" value="TreeGrafter"/>
</dbReference>
<gene>
    <name evidence="4" type="ORF">SAMN06273567_101920</name>
</gene>
<dbReference type="Proteomes" id="UP000317484">
    <property type="component" value="Unassembled WGS sequence"/>
</dbReference>
<feature type="domain" description="HTH tetR-type" evidence="3">
    <location>
        <begin position="6"/>
        <end position="66"/>
    </location>
</feature>
<dbReference type="InterPro" id="IPR001647">
    <property type="entry name" value="HTH_TetR"/>
</dbReference>
<dbReference type="EMBL" id="FXTJ01000001">
    <property type="protein sequence ID" value="SMO49109.1"/>
    <property type="molecule type" value="Genomic_DNA"/>
</dbReference>
<dbReference type="SUPFAM" id="SSF46689">
    <property type="entry name" value="Homeodomain-like"/>
    <property type="match status" value="1"/>
</dbReference>
<dbReference type="Pfam" id="PF00440">
    <property type="entry name" value="TetR_N"/>
    <property type="match status" value="1"/>
</dbReference>
<organism evidence="4 5">
    <name type="scientific">Geodermatophilus aquaeductus</name>
    <dbReference type="NCBI Taxonomy" id="1564161"/>
    <lineage>
        <taxon>Bacteria</taxon>
        <taxon>Bacillati</taxon>
        <taxon>Actinomycetota</taxon>
        <taxon>Actinomycetes</taxon>
        <taxon>Geodermatophilales</taxon>
        <taxon>Geodermatophilaceae</taxon>
        <taxon>Geodermatophilus</taxon>
    </lineage>
</organism>
<reference evidence="4 5" key="1">
    <citation type="submission" date="2017-05" db="EMBL/GenBank/DDBJ databases">
        <authorList>
            <person name="Varghese N."/>
            <person name="Submissions S."/>
        </authorList>
    </citation>
    <scope>NUCLEOTIDE SEQUENCE [LARGE SCALE GENOMIC DNA]</scope>
    <source>
        <strain evidence="4 5">DSM 46834</strain>
    </source>
</reference>
<proteinExistence type="predicted"/>
<dbReference type="InterPro" id="IPR050109">
    <property type="entry name" value="HTH-type_TetR-like_transc_reg"/>
</dbReference>
<accession>A0A521BPS5</accession>